<feature type="domain" description="CHCH" evidence="10">
    <location>
        <begin position="62"/>
        <end position="98"/>
    </location>
</feature>
<keyword evidence="3" id="KW-0653">Protein transport</keyword>
<dbReference type="Gene3D" id="1.10.287.2900">
    <property type="match status" value="1"/>
</dbReference>
<dbReference type="Pfam" id="PF06747">
    <property type="entry name" value="CHCH"/>
    <property type="match status" value="1"/>
</dbReference>
<feature type="region of interest" description="Disordered" evidence="9">
    <location>
        <begin position="119"/>
        <end position="167"/>
    </location>
</feature>
<evidence type="ECO:0000313" key="11">
    <source>
        <dbReference type="EMBL" id="CAB4035076.1"/>
    </source>
</evidence>
<dbReference type="GO" id="GO:0015035">
    <property type="term" value="F:protein-disulfide reductase activity"/>
    <property type="evidence" value="ECO:0007669"/>
    <property type="project" value="InterPro"/>
</dbReference>
<dbReference type="GO" id="GO:0045041">
    <property type="term" value="P:protein import into mitochondrial intermembrane space"/>
    <property type="evidence" value="ECO:0007669"/>
    <property type="project" value="InterPro"/>
</dbReference>
<evidence type="ECO:0000256" key="6">
    <source>
        <dbReference type="ARBA" id="ARBA00023128"/>
    </source>
</evidence>
<evidence type="ECO:0000256" key="4">
    <source>
        <dbReference type="ARBA" id="ARBA00023002"/>
    </source>
</evidence>
<sequence>MSYCREEGKDKIIFVTESDHAEPSKVELPEVEDEAEYEGLIKPNGEINWECPCLGGMATGVCGEQFKEAFSCFHTSTSEPKGSDCIEQFRTMQECFRQYPDVYGDFESVDSAEDDQELFDFVDEQKEIGERENTPESGTGKEENNTSSEQQDSVSEKNEKTAKKEDL</sequence>
<feature type="compositionally biased region" description="Basic and acidic residues" evidence="9">
    <location>
        <begin position="123"/>
        <end position="144"/>
    </location>
</feature>
<keyword evidence="7" id="KW-1015">Disulfide bond</keyword>
<feature type="compositionally biased region" description="Basic and acidic residues" evidence="9">
    <location>
        <begin position="154"/>
        <end position="167"/>
    </location>
</feature>
<protein>
    <submittedName>
        <fullName evidence="11">Mitochondrial intermembrane space import and assembly 40</fullName>
    </submittedName>
</protein>
<evidence type="ECO:0000256" key="5">
    <source>
        <dbReference type="ARBA" id="ARBA00023010"/>
    </source>
</evidence>
<dbReference type="PANTHER" id="PTHR21622:SF0">
    <property type="entry name" value="COILED-COIL-HELIX-COILED-COIL-HELIX DOMAIN CONTAINING 4"/>
    <property type="match status" value="1"/>
</dbReference>
<organism evidence="11 12">
    <name type="scientific">Paramuricea clavata</name>
    <name type="common">Red gorgonian</name>
    <name type="synonym">Violescent sea-whip</name>
    <dbReference type="NCBI Taxonomy" id="317549"/>
    <lineage>
        <taxon>Eukaryota</taxon>
        <taxon>Metazoa</taxon>
        <taxon>Cnidaria</taxon>
        <taxon>Anthozoa</taxon>
        <taxon>Octocorallia</taxon>
        <taxon>Malacalcyonacea</taxon>
        <taxon>Plexauridae</taxon>
        <taxon>Paramuricea</taxon>
    </lineage>
</organism>
<evidence type="ECO:0000259" key="10">
    <source>
        <dbReference type="Pfam" id="PF06747"/>
    </source>
</evidence>
<keyword evidence="6" id="KW-0496">Mitochondrion</keyword>
<evidence type="ECO:0000256" key="7">
    <source>
        <dbReference type="ARBA" id="ARBA00023157"/>
    </source>
</evidence>
<comment type="subcellular location">
    <subcellularLocation>
        <location evidence="1">Mitochondrion</location>
    </subcellularLocation>
</comment>
<dbReference type="PROSITE" id="PS51808">
    <property type="entry name" value="CHCH"/>
    <property type="match status" value="1"/>
</dbReference>
<name>A0A7D9LLE4_PARCT</name>
<evidence type="ECO:0000256" key="2">
    <source>
        <dbReference type="ARBA" id="ARBA00022448"/>
    </source>
</evidence>
<dbReference type="InterPro" id="IPR010625">
    <property type="entry name" value="CHCH"/>
</dbReference>
<dbReference type="OrthoDB" id="7481291at2759"/>
<reference evidence="11" key="1">
    <citation type="submission" date="2020-04" db="EMBL/GenBank/DDBJ databases">
        <authorList>
            <person name="Alioto T."/>
            <person name="Alioto T."/>
            <person name="Gomez Garrido J."/>
        </authorList>
    </citation>
    <scope>NUCLEOTIDE SEQUENCE</scope>
    <source>
        <strain evidence="11">A484AB</strain>
    </source>
</reference>
<evidence type="ECO:0000256" key="1">
    <source>
        <dbReference type="ARBA" id="ARBA00004173"/>
    </source>
</evidence>
<dbReference type="Proteomes" id="UP001152795">
    <property type="component" value="Unassembled WGS sequence"/>
</dbReference>
<evidence type="ECO:0000313" key="12">
    <source>
        <dbReference type="Proteomes" id="UP001152795"/>
    </source>
</evidence>
<keyword evidence="4" id="KW-0560">Oxidoreductase</keyword>
<dbReference type="GO" id="GO:0005758">
    <property type="term" value="C:mitochondrial intermembrane space"/>
    <property type="evidence" value="ECO:0007669"/>
    <property type="project" value="TreeGrafter"/>
</dbReference>
<dbReference type="InterPro" id="IPR039289">
    <property type="entry name" value="CHCHD4"/>
</dbReference>
<gene>
    <name evidence="11" type="ORF">PACLA_8A026372</name>
</gene>
<proteinExistence type="predicted"/>
<dbReference type="EMBL" id="CACRXK020020688">
    <property type="protein sequence ID" value="CAB4035076.1"/>
    <property type="molecule type" value="Genomic_DNA"/>
</dbReference>
<evidence type="ECO:0000256" key="3">
    <source>
        <dbReference type="ARBA" id="ARBA00022927"/>
    </source>
</evidence>
<keyword evidence="8" id="KW-0676">Redox-active center</keyword>
<evidence type="ECO:0000256" key="9">
    <source>
        <dbReference type="SAM" id="MobiDB-lite"/>
    </source>
</evidence>
<dbReference type="AlphaFoldDB" id="A0A7D9LLE4"/>
<keyword evidence="5" id="KW-0811">Translocation</keyword>
<dbReference type="PANTHER" id="PTHR21622">
    <property type="entry name" value="COILED-COIL-HELIX-COILED-COIL-HELIX DOMAIN CONTAINING 4"/>
    <property type="match status" value="1"/>
</dbReference>
<comment type="caution">
    <text evidence="11">The sequence shown here is derived from an EMBL/GenBank/DDBJ whole genome shotgun (WGS) entry which is preliminary data.</text>
</comment>
<accession>A0A7D9LLE4</accession>
<evidence type="ECO:0000256" key="8">
    <source>
        <dbReference type="ARBA" id="ARBA00023284"/>
    </source>
</evidence>
<keyword evidence="2" id="KW-0813">Transport</keyword>
<keyword evidence="12" id="KW-1185">Reference proteome</keyword>